<dbReference type="EMBL" id="JAODUP010000598">
    <property type="protein sequence ID" value="KAK2146567.1"/>
    <property type="molecule type" value="Genomic_DNA"/>
</dbReference>
<gene>
    <name evidence="5" type="ORF">LSH36_598g03015</name>
</gene>
<feature type="transmembrane region" description="Helical" evidence="3">
    <location>
        <begin position="336"/>
        <end position="356"/>
    </location>
</feature>
<evidence type="ECO:0000313" key="5">
    <source>
        <dbReference type="EMBL" id="KAK2146567.1"/>
    </source>
</evidence>
<evidence type="ECO:0000256" key="1">
    <source>
        <dbReference type="ARBA" id="ARBA00004141"/>
    </source>
</evidence>
<keyword evidence="3" id="KW-1133">Transmembrane helix</keyword>
<sequence>MEVKREASWISKKCENIEPVRAWLALGAAIYSLFILTLCDSFGVYYDALVEKYNASRADVGMILSIRWIFIFVSAVFISPLIDLCGCRSVVMIFGFLYAATNALCSIAPTVGSLYFIYGVLTGVGDSGILVGSISAVEQLFSTNLGFAIGFVNIGFSLGILIHPMHTRIFLDLYGVSGMYLMHGAISLHIMIVAFAFPNRKRDVSTKAKKLDPANSNSSSKSDDKTIHTSDGPHDSSSSVILKDKCYILKTYLRTMMDFTLLKMFCFVLSIIHYTLLLMVRLGISSQIVSCATFRGIPPNRASYLISIFGSTGLSMILLSSIFMNMSWFNSAIFSGLAALSMATGAFVCAFSNSYVMFATSAILMGIGDGMATANLPLLVVYVVGVERFSRGFSLFWTLLVPSALGSSTFVGWMVDVHGNYIMAFIILGVCGIISVILAVCVAIIKNRKNKVTDSVSSVTITTKL</sequence>
<comment type="subcellular location">
    <subcellularLocation>
        <location evidence="1">Membrane</location>
        <topology evidence="1">Multi-pass membrane protein</topology>
    </subcellularLocation>
</comment>
<feature type="transmembrane region" description="Helical" evidence="3">
    <location>
        <begin position="174"/>
        <end position="197"/>
    </location>
</feature>
<dbReference type="PROSITE" id="PS50850">
    <property type="entry name" value="MFS"/>
    <property type="match status" value="1"/>
</dbReference>
<feature type="transmembrane region" description="Helical" evidence="3">
    <location>
        <begin position="304"/>
        <end position="324"/>
    </location>
</feature>
<feature type="transmembrane region" description="Helical" evidence="3">
    <location>
        <begin position="260"/>
        <end position="284"/>
    </location>
</feature>
<evidence type="ECO:0000256" key="3">
    <source>
        <dbReference type="SAM" id="Phobius"/>
    </source>
</evidence>
<dbReference type="SUPFAM" id="SSF103473">
    <property type="entry name" value="MFS general substrate transporter"/>
    <property type="match status" value="1"/>
</dbReference>
<dbReference type="InterPro" id="IPR036259">
    <property type="entry name" value="MFS_trans_sf"/>
</dbReference>
<protein>
    <recommendedName>
        <fullName evidence="4">Major facilitator superfamily (MFS) profile domain-containing protein</fullName>
    </recommendedName>
</protein>
<reference evidence="5" key="1">
    <citation type="journal article" date="2023" name="Mol. Biol. Evol.">
        <title>Third-Generation Sequencing Reveals the Adaptive Role of the Epigenome in Three Deep-Sea Polychaetes.</title>
        <authorList>
            <person name="Perez M."/>
            <person name="Aroh O."/>
            <person name="Sun Y."/>
            <person name="Lan Y."/>
            <person name="Juniper S.K."/>
            <person name="Young C.R."/>
            <person name="Angers B."/>
            <person name="Qian P.Y."/>
        </authorList>
    </citation>
    <scope>NUCLEOTIDE SEQUENCE</scope>
    <source>
        <strain evidence="5">P08H-3</strain>
    </source>
</reference>
<keyword evidence="3" id="KW-0812">Transmembrane</keyword>
<name>A0AAD9J5K7_9ANNE</name>
<feature type="transmembrane region" description="Helical" evidence="3">
    <location>
        <begin position="20"/>
        <end position="46"/>
    </location>
</feature>
<dbReference type="Gene3D" id="1.20.1250.20">
    <property type="entry name" value="MFS general substrate transporter like domains"/>
    <property type="match status" value="2"/>
</dbReference>
<dbReference type="InterPro" id="IPR020846">
    <property type="entry name" value="MFS_dom"/>
</dbReference>
<evidence type="ECO:0000256" key="2">
    <source>
        <dbReference type="SAM" id="MobiDB-lite"/>
    </source>
</evidence>
<evidence type="ECO:0000313" key="6">
    <source>
        <dbReference type="Proteomes" id="UP001208570"/>
    </source>
</evidence>
<dbReference type="PANTHER" id="PTHR11360:SF284">
    <property type="entry name" value="EG:103B4.3 PROTEIN-RELATED"/>
    <property type="match status" value="1"/>
</dbReference>
<feature type="transmembrane region" description="Helical" evidence="3">
    <location>
        <begin position="115"/>
        <end position="137"/>
    </location>
</feature>
<keyword evidence="3" id="KW-0472">Membrane</keyword>
<dbReference type="InterPro" id="IPR011701">
    <property type="entry name" value="MFS"/>
</dbReference>
<comment type="caution">
    <text evidence="5">The sequence shown here is derived from an EMBL/GenBank/DDBJ whole genome shotgun (WGS) entry which is preliminary data.</text>
</comment>
<dbReference type="GO" id="GO:0022857">
    <property type="term" value="F:transmembrane transporter activity"/>
    <property type="evidence" value="ECO:0007669"/>
    <property type="project" value="InterPro"/>
</dbReference>
<proteinExistence type="predicted"/>
<dbReference type="InterPro" id="IPR050327">
    <property type="entry name" value="Proton-linked_MCT"/>
</dbReference>
<dbReference type="PANTHER" id="PTHR11360">
    <property type="entry name" value="MONOCARBOXYLATE TRANSPORTER"/>
    <property type="match status" value="1"/>
</dbReference>
<dbReference type="Proteomes" id="UP001208570">
    <property type="component" value="Unassembled WGS sequence"/>
</dbReference>
<feature type="compositionally biased region" description="Basic and acidic residues" evidence="2">
    <location>
        <begin position="221"/>
        <end position="234"/>
    </location>
</feature>
<feature type="transmembrane region" description="Helical" evidence="3">
    <location>
        <begin position="90"/>
        <end position="109"/>
    </location>
</feature>
<feature type="transmembrane region" description="Helical" evidence="3">
    <location>
        <begin position="421"/>
        <end position="445"/>
    </location>
</feature>
<feature type="region of interest" description="Disordered" evidence="2">
    <location>
        <begin position="207"/>
        <end position="238"/>
    </location>
</feature>
<accession>A0AAD9J5K7</accession>
<feature type="transmembrane region" description="Helical" evidence="3">
    <location>
        <begin position="144"/>
        <end position="162"/>
    </location>
</feature>
<feature type="transmembrane region" description="Helical" evidence="3">
    <location>
        <begin position="58"/>
        <end position="78"/>
    </location>
</feature>
<evidence type="ECO:0000259" key="4">
    <source>
        <dbReference type="PROSITE" id="PS50850"/>
    </source>
</evidence>
<keyword evidence="6" id="KW-1185">Reference proteome</keyword>
<feature type="transmembrane region" description="Helical" evidence="3">
    <location>
        <begin position="362"/>
        <end position="383"/>
    </location>
</feature>
<organism evidence="5 6">
    <name type="scientific">Paralvinella palmiformis</name>
    <dbReference type="NCBI Taxonomy" id="53620"/>
    <lineage>
        <taxon>Eukaryota</taxon>
        <taxon>Metazoa</taxon>
        <taxon>Spiralia</taxon>
        <taxon>Lophotrochozoa</taxon>
        <taxon>Annelida</taxon>
        <taxon>Polychaeta</taxon>
        <taxon>Sedentaria</taxon>
        <taxon>Canalipalpata</taxon>
        <taxon>Terebellida</taxon>
        <taxon>Terebelliformia</taxon>
        <taxon>Alvinellidae</taxon>
        <taxon>Paralvinella</taxon>
    </lineage>
</organism>
<dbReference type="GO" id="GO:0016020">
    <property type="term" value="C:membrane"/>
    <property type="evidence" value="ECO:0007669"/>
    <property type="project" value="UniProtKB-SubCell"/>
</dbReference>
<feature type="domain" description="Major facilitator superfamily (MFS) profile" evidence="4">
    <location>
        <begin position="20"/>
        <end position="447"/>
    </location>
</feature>
<dbReference type="Pfam" id="PF07690">
    <property type="entry name" value="MFS_1"/>
    <property type="match status" value="1"/>
</dbReference>
<feature type="transmembrane region" description="Helical" evidence="3">
    <location>
        <begin position="395"/>
        <end position="415"/>
    </location>
</feature>
<dbReference type="AlphaFoldDB" id="A0AAD9J5K7"/>